<evidence type="ECO:0008006" key="4">
    <source>
        <dbReference type="Google" id="ProtNLM"/>
    </source>
</evidence>
<reference evidence="2" key="1">
    <citation type="submission" date="2022-11" db="EMBL/GenBank/DDBJ databases">
        <authorList>
            <person name="Mo P."/>
        </authorList>
    </citation>
    <scope>NUCLEOTIDE SEQUENCE</scope>
    <source>
        <strain evidence="2">HUAS 11-8</strain>
    </source>
</reference>
<organism evidence="2 3">
    <name type="scientific">Amycolatopsis cynarae</name>
    <dbReference type="NCBI Taxonomy" id="2995223"/>
    <lineage>
        <taxon>Bacteria</taxon>
        <taxon>Bacillati</taxon>
        <taxon>Actinomycetota</taxon>
        <taxon>Actinomycetes</taxon>
        <taxon>Pseudonocardiales</taxon>
        <taxon>Pseudonocardiaceae</taxon>
        <taxon>Amycolatopsis</taxon>
    </lineage>
</organism>
<evidence type="ECO:0000313" key="2">
    <source>
        <dbReference type="EMBL" id="WAL63789.1"/>
    </source>
</evidence>
<protein>
    <recommendedName>
        <fullName evidence="4">YbaB/EbfC DNA-binding family protein</fullName>
    </recommendedName>
</protein>
<sequence>MDDQRWGFEEAEDWEYEKLSGRPPPDPVEEPTETLVGEDPDRVVAVVVSPQAAVARVRLTPEWRSRVDPRGLHSNVLVAANTATMRALAFNVERMDSTAAAVPAAPNPPPAGLDQSPLTLRDVQRLLDAVSAELDQFTERMSAVMDHPVHVQSAGEHVHGSAQRGQVLSLDIDAGWAGQARHTEIENELLEVLRAMRDTSAPQQLAAGPSGNAISELMDLAADPQRLMRRLGLPD</sequence>
<dbReference type="RefSeq" id="WP_268754032.1">
    <property type="nucleotide sequence ID" value="NZ_CP113836.1"/>
</dbReference>
<accession>A0ABY7AX78</accession>
<dbReference type="Proteomes" id="UP001163203">
    <property type="component" value="Chromosome"/>
</dbReference>
<proteinExistence type="predicted"/>
<evidence type="ECO:0000256" key="1">
    <source>
        <dbReference type="SAM" id="MobiDB-lite"/>
    </source>
</evidence>
<gene>
    <name evidence="2" type="ORF">ORV05_22655</name>
</gene>
<evidence type="ECO:0000313" key="3">
    <source>
        <dbReference type="Proteomes" id="UP001163203"/>
    </source>
</evidence>
<feature type="compositionally biased region" description="Acidic residues" evidence="1">
    <location>
        <begin position="27"/>
        <end position="38"/>
    </location>
</feature>
<feature type="region of interest" description="Disordered" evidence="1">
    <location>
        <begin position="1"/>
        <end position="38"/>
    </location>
</feature>
<name>A0ABY7AX78_9PSEU</name>
<keyword evidence="3" id="KW-1185">Reference proteome</keyword>
<dbReference type="EMBL" id="CP113836">
    <property type="protein sequence ID" value="WAL63789.1"/>
    <property type="molecule type" value="Genomic_DNA"/>
</dbReference>